<keyword evidence="4" id="KW-1185">Reference proteome</keyword>
<evidence type="ECO:0000256" key="1">
    <source>
        <dbReference type="SAM" id="MobiDB-lite"/>
    </source>
</evidence>
<accession>A0A9X5E9B8</accession>
<proteinExistence type="predicted"/>
<dbReference type="OrthoDB" id="9779889at2"/>
<sequence length="237" mass="27458">MVHSNHYEILRIQPNASQAEIKSAYRHLVKQFHPDTNPKTGDRDRIIQINAAYEVLSDVQSRRQYDRQLGVGAPKRSPYSTTTQQRSSQRPNARSSYQNRPSGRDADEQIEQWMQQVYQPVNRSLCRILNSLEQQIEELSADPFDDELLDKFQAYIVDCKDWLKQAQKTFRSRPNPPSMGKAAAHLYYCINQVADGLDELAYFPLNYDERYLHVGQEMFRIAHGLHCEAQKSVEAIA</sequence>
<dbReference type="PANTHER" id="PTHR44825">
    <property type="match status" value="1"/>
</dbReference>
<dbReference type="AlphaFoldDB" id="A0A9X5E9B8"/>
<dbReference type="SMART" id="SM00271">
    <property type="entry name" value="DnaJ"/>
    <property type="match status" value="1"/>
</dbReference>
<dbReference type="InterPro" id="IPR001623">
    <property type="entry name" value="DnaJ_domain"/>
</dbReference>
<dbReference type="PRINTS" id="PR00625">
    <property type="entry name" value="JDOMAIN"/>
</dbReference>
<feature type="region of interest" description="Disordered" evidence="1">
    <location>
        <begin position="68"/>
        <end position="105"/>
    </location>
</feature>
<gene>
    <name evidence="3" type="ORF">QH73_0024350</name>
</gene>
<dbReference type="EMBL" id="JTJC03000010">
    <property type="protein sequence ID" value="NHC37730.1"/>
    <property type="molecule type" value="Genomic_DNA"/>
</dbReference>
<dbReference type="Pfam" id="PF00226">
    <property type="entry name" value="DnaJ"/>
    <property type="match status" value="1"/>
</dbReference>
<dbReference type="RefSeq" id="WP_039713022.1">
    <property type="nucleotide sequence ID" value="NZ_JTJC03000010.1"/>
</dbReference>
<evidence type="ECO:0000259" key="2">
    <source>
        <dbReference type="PROSITE" id="PS50076"/>
    </source>
</evidence>
<organism evidence="3 4">
    <name type="scientific">Scytonema millei VB511283</name>
    <dbReference type="NCBI Taxonomy" id="1245923"/>
    <lineage>
        <taxon>Bacteria</taxon>
        <taxon>Bacillati</taxon>
        <taxon>Cyanobacteriota</taxon>
        <taxon>Cyanophyceae</taxon>
        <taxon>Nostocales</taxon>
        <taxon>Scytonemataceae</taxon>
        <taxon>Scytonema</taxon>
    </lineage>
</organism>
<evidence type="ECO:0000313" key="4">
    <source>
        <dbReference type="Proteomes" id="UP000031532"/>
    </source>
</evidence>
<protein>
    <submittedName>
        <fullName evidence="3">J domain-containing protein</fullName>
    </submittedName>
</protein>
<dbReference type="PANTHER" id="PTHR44825:SF1">
    <property type="entry name" value="DNAJ HOMOLOG SUBFAMILY C MEMBER 4"/>
    <property type="match status" value="1"/>
</dbReference>
<name>A0A9X5E9B8_9CYAN</name>
<dbReference type="Gene3D" id="1.10.287.110">
    <property type="entry name" value="DnaJ domain"/>
    <property type="match status" value="1"/>
</dbReference>
<comment type="caution">
    <text evidence="3">The sequence shown here is derived from an EMBL/GenBank/DDBJ whole genome shotgun (WGS) entry which is preliminary data.</text>
</comment>
<dbReference type="SUPFAM" id="SSF46565">
    <property type="entry name" value="Chaperone J-domain"/>
    <property type="match status" value="1"/>
</dbReference>
<reference evidence="3 4" key="1">
    <citation type="journal article" date="2015" name="Genome Announc.">
        <title>Draft Genome Sequence of the Terrestrial Cyanobacterium Scytonema millei VB511283, Isolated from Eastern India.</title>
        <authorList>
            <person name="Sen D."/>
            <person name="Chandrababunaidu M.M."/>
            <person name="Singh D."/>
            <person name="Sanghi N."/>
            <person name="Ghorai A."/>
            <person name="Mishra G.P."/>
            <person name="Madduluri M."/>
            <person name="Adhikary S.P."/>
            <person name="Tripathy S."/>
        </authorList>
    </citation>
    <scope>NUCLEOTIDE SEQUENCE [LARGE SCALE GENOMIC DNA]</scope>
    <source>
        <strain evidence="3 4">VB511283</strain>
    </source>
</reference>
<feature type="domain" description="J" evidence="2">
    <location>
        <begin position="5"/>
        <end position="69"/>
    </location>
</feature>
<dbReference type="Proteomes" id="UP000031532">
    <property type="component" value="Unassembled WGS sequence"/>
</dbReference>
<dbReference type="InterPro" id="IPR052763">
    <property type="entry name" value="DnaJ_C4"/>
</dbReference>
<dbReference type="InterPro" id="IPR036869">
    <property type="entry name" value="J_dom_sf"/>
</dbReference>
<dbReference type="CDD" id="cd06257">
    <property type="entry name" value="DnaJ"/>
    <property type="match status" value="1"/>
</dbReference>
<evidence type="ECO:0000313" key="3">
    <source>
        <dbReference type="EMBL" id="NHC37730.1"/>
    </source>
</evidence>
<feature type="compositionally biased region" description="Polar residues" evidence="1">
    <location>
        <begin position="78"/>
        <end position="101"/>
    </location>
</feature>
<dbReference type="PROSITE" id="PS50076">
    <property type="entry name" value="DNAJ_2"/>
    <property type="match status" value="1"/>
</dbReference>